<name>A0A2A4GAG2_9FLAO</name>
<keyword evidence="6 8" id="KW-0472">Membrane</keyword>
<feature type="domain" description="TonB-dependent receptor-like beta-barrel" evidence="10">
    <location>
        <begin position="602"/>
        <end position="1046"/>
    </location>
</feature>
<dbReference type="AlphaFoldDB" id="A0A2A4GAG2"/>
<evidence type="ECO:0000259" key="10">
    <source>
        <dbReference type="Pfam" id="PF00593"/>
    </source>
</evidence>
<gene>
    <name evidence="12" type="ORF">B7P33_06125</name>
</gene>
<keyword evidence="13" id="KW-1185">Reference proteome</keyword>
<evidence type="ECO:0000256" key="8">
    <source>
        <dbReference type="PROSITE-ProRule" id="PRU01360"/>
    </source>
</evidence>
<evidence type="ECO:0000256" key="1">
    <source>
        <dbReference type="ARBA" id="ARBA00004571"/>
    </source>
</evidence>
<dbReference type="InterPro" id="IPR036942">
    <property type="entry name" value="Beta-barrel_TonB_sf"/>
</dbReference>
<sequence length="1088" mass="120682">MNNYLGIVGNTRIFPRIDLKMRLTLFLLFIALFKTNANSYSQRTKVSMDLNNVTVSEVFDTLTETTDFKLLYMNDEIDLNRKVSVKVKKERVEKVLYLVFADTPIAYEVVDKQIILRHDPRKGIKKASVLPAILEDALAFQERVSGTVKDENGVPLMGATVVEKGTNNGTTTDFDGRFSINVTQGATLEVSYVGYKKKEVAAAGTGMTIQLDPDAEQLSEVVVEGYRASFQRANQAKRKANRVVDVISAEDVGKLPDPNIAEALQRVTGVQIQRDNAAGAFVSIRGLDPTFTKVTINGQSQTAARSRAGDTGFNLSVLGSSVASSLEVIKSPTPDMEEGGVGGTVNIKKLRPFDIGETKLTLAAKPVYEVEAEAVNPRFEAFFNTMLNDKLGVSLNAFYFDRDFERTRVRGESSPETVTLADGSEAFVQDRIRPRLNRDNDKNLSLASTIQYKFNDKVNAYVDLTYGRVKGFDTRYDADIRYRTSHVVPNAVETNETGFGTSVGLRDFRSLGFGGFTNNTEDELFSAALGLDVQLSEKTHLLVEGARSFNRKTNDDLPGFGGSLGLGEGGVFDPTPENPDDVIAELSFGNPTGSGVLFTDLLGIPSHGDINNYYLGSSLGSSGTLEETEAKEYSVRADFTTKISDNFFESIKYGAKYTQRTESETNIRRELIDRTPPSNVADYLTRITEYNDNDILPGFEYYGVNVRPFVKDAFSDPSKYVAKTGDAGDEMFAERKIFSVYQMANIGGGEKRYRGNFGIRWVYTNTTTKGFAAFGGDRRLEINPDGSVDGFEEQTVENKYLEVLPSMNFAYDISDRLVARMGAGRVMRRPEIREMSPYFELRTDRDELTDEVVLDPDNTDGEAGNPELDPFVANQLDVSLEYYLKGGGIISGGVFFKDVQNFITDAIEARDVQVLDPNGNPETLRVGVETFVNGGGATVKGFELAYNQQFTFLPGFLSGLGTSLNYTFTDSEAHETGLSLDGTSKNSFNATIFYEQNNWGVRFAHNYRDEYRNGNEFRKPIGLWDGSAYVDLLEDKLKLTFNVVNIGNKPFLEDVLTDDLSRDYNGSNFSDYEFAGRQYLLGVIYNVF</sequence>
<reference evidence="12 13" key="1">
    <citation type="submission" date="2017-04" db="EMBL/GenBank/DDBJ databases">
        <title>A new member of the family Flavobacteriaceae isolated from ascidians.</title>
        <authorList>
            <person name="Chen L."/>
        </authorList>
    </citation>
    <scope>NUCLEOTIDE SEQUENCE [LARGE SCALE GENOMIC DNA]</scope>
    <source>
        <strain evidence="12 13">HQA918</strain>
    </source>
</reference>
<dbReference type="EMBL" id="NBWU01000002">
    <property type="protein sequence ID" value="PCE64745.1"/>
    <property type="molecule type" value="Genomic_DNA"/>
</dbReference>
<dbReference type="Gene3D" id="2.170.130.10">
    <property type="entry name" value="TonB-dependent receptor, plug domain"/>
    <property type="match status" value="1"/>
</dbReference>
<dbReference type="Pfam" id="PF07715">
    <property type="entry name" value="Plug"/>
    <property type="match status" value="1"/>
</dbReference>
<dbReference type="Gene3D" id="2.60.40.1120">
    <property type="entry name" value="Carboxypeptidase-like, regulatory domain"/>
    <property type="match status" value="1"/>
</dbReference>
<dbReference type="Proteomes" id="UP000219559">
    <property type="component" value="Unassembled WGS sequence"/>
</dbReference>
<keyword evidence="2 8" id="KW-0813">Transport</keyword>
<keyword evidence="7 8" id="KW-0998">Cell outer membrane</keyword>
<comment type="similarity">
    <text evidence="8 9">Belongs to the TonB-dependent receptor family.</text>
</comment>
<evidence type="ECO:0000256" key="9">
    <source>
        <dbReference type="RuleBase" id="RU003357"/>
    </source>
</evidence>
<dbReference type="PANTHER" id="PTHR40980:SF3">
    <property type="entry name" value="TONB-DEPENDENT RECEPTOR-LIKE BETA-BARREL DOMAIN-CONTAINING PROTEIN"/>
    <property type="match status" value="1"/>
</dbReference>
<dbReference type="NCBIfam" id="TIGR01782">
    <property type="entry name" value="TonB-Xanth-Caul"/>
    <property type="match status" value="1"/>
</dbReference>
<proteinExistence type="inferred from homology"/>
<evidence type="ECO:0008006" key="14">
    <source>
        <dbReference type="Google" id="ProtNLM"/>
    </source>
</evidence>
<evidence type="ECO:0000313" key="12">
    <source>
        <dbReference type="EMBL" id="PCE64745.1"/>
    </source>
</evidence>
<dbReference type="Gene3D" id="2.40.170.20">
    <property type="entry name" value="TonB-dependent receptor, beta-barrel domain"/>
    <property type="match status" value="2"/>
</dbReference>
<comment type="caution">
    <text evidence="12">The sequence shown here is derived from an EMBL/GenBank/DDBJ whole genome shotgun (WGS) entry which is preliminary data.</text>
</comment>
<keyword evidence="4 8" id="KW-0812">Transmembrane</keyword>
<dbReference type="InterPro" id="IPR010104">
    <property type="entry name" value="TonB_rcpt_bac"/>
</dbReference>
<dbReference type="GO" id="GO:0009279">
    <property type="term" value="C:cell outer membrane"/>
    <property type="evidence" value="ECO:0007669"/>
    <property type="project" value="UniProtKB-SubCell"/>
</dbReference>
<dbReference type="InterPro" id="IPR037066">
    <property type="entry name" value="Plug_dom_sf"/>
</dbReference>
<evidence type="ECO:0000256" key="3">
    <source>
        <dbReference type="ARBA" id="ARBA00022452"/>
    </source>
</evidence>
<dbReference type="InterPro" id="IPR000531">
    <property type="entry name" value="Beta-barrel_TonB"/>
</dbReference>
<dbReference type="SUPFAM" id="SSF49464">
    <property type="entry name" value="Carboxypeptidase regulatory domain-like"/>
    <property type="match status" value="1"/>
</dbReference>
<evidence type="ECO:0000256" key="5">
    <source>
        <dbReference type="ARBA" id="ARBA00023077"/>
    </source>
</evidence>
<evidence type="ECO:0000259" key="11">
    <source>
        <dbReference type="Pfam" id="PF07715"/>
    </source>
</evidence>
<evidence type="ECO:0000313" key="13">
    <source>
        <dbReference type="Proteomes" id="UP000219559"/>
    </source>
</evidence>
<dbReference type="InterPro" id="IPR008969">
    <property type="entry name" value="CarboxyPept-like_regulatory"/>
</dbReference>
<evidence type="ECO:0000256" key="6">
    <source>
        <dbReference type="ARBA" id="ARBA00023136"/>
    </source>
</evidence>
<protein>
    <recommendedName>
        <fullName evidence="14">TonB-dependent receptor</fullName>
    </recommendedName>
</protein>
<dbReference type="PANTHER" id="PTHR40980">
    <property type="entry name" value="PLUG DOMAIN-CONTAINING PROTEIN"/>
    <property type="match status" value="1"/>
</dbReference>
<feature type="domain" description="TonB-dependent receptor plug" evidence="11">
    <location>
        <begin position="237"/>
        <end position="344"/>
    </location>
</feature>
<dbReference type="Pfam" id="PF00593">
    <property type="entry name" value="TonB_dep_Rec_b-barrel"/>
    <property type="match status" value="1"/>
</dbReference>
<comment type="subcellular location">
    <subcellularLocation>
        <location evidence="1 8">Cell outer membrane</location>
        <topology evidence="1 8">Multi-pass membrane protein</topology>
    </subcellularLocation>
</comment>
<keyword evidence="5 9" id="KW-0798">TonB box</keyword>
<dbReference type="PROSITE" id="PS52016">
    <property type="entry name" value="TONB_DEPENDENT_REC_3"/>
    <property type="match status" value="1"/>
</dbReference>
<dbReference type="OrthoDB" id="1122665at2"/>
<keyword evidence="3 8" id="KW-1134">Transmembrane beta strand</keyword>
<dbReference type="Pfam" id="PF13715">
    <property type="entry name" value="CarbopepD_reg_2"/>
    <property type="match status" value="1"/>
</dbReference>
<evidence type="ECO:0000256" key="2">
    <source>
        <dbReference type="ARBA" id="ARBA00022448"/>
    </source>
</evidence>
<dbReference type="InterPro" id="IPR039426">
    <property type="entry name" value="TonB-dep_rcpt-like"/>
</dbReference>
<organism evidence="12 13">
    <name type="scientific">Sediminicola luteus</name>
    <dbReference type="NCBI Taxonomy" id="319238"/>
    <lineage>
        <taxon>Bacteria</taxon>
        <taxon>Pseudomonadati</taxon>
        <taxon>Bacteroidota</taxon>
        <taxon>Flavobacteriia</taxon>
        <taxon>Flavobacteriales</taxon>
        <taxon>Flavobacteriaceae</taxon>
        <taxon>Sediminicola</taxon>
    </lineage>
</organism>
<evidence type="ECO:0000256" key="7">
    <source>
        <dbReference type="ARBA" id="ARBA00023237"/>
    </source>
</evidence>
<evidence type="ECO:0000256" key="4">
    <source>
        <dbReference type="ARBA" id="ARBA00022692"/>
    </source>
</evidence>
<accession>A0A2A4GAG2</accession>
<dbReference type="InterPro" id="IPR012910">
    <property type="entry name" value="Plug_dom"/>
</dbReference>
<dbReference type="SUPFAM" id="SSF56935">
    <property type="entry name" value="Porins"/>
    <property type="match status" value="1"/>
</dbReference>